<dbReference type="InterPro" id="IPR001460">
    <property type="entry name" value="PCN-bd_Tpept"/>
</dbReference>
<evidence type="ECO:0000313" key="32">
    <source>
        <dbReference type="EMBL" id="BFD45860.1"/>
    </source>
</evidence>
<dbReference type="Pfam" id="PF00912">
    <property type="entry name" value="Transgly"/>
    <property type="match status" value="1"/>
</dbReference>
<dbReference type="EC" id="2.4.99.28" evidence="24"/>
<evidence type="ECO:0000256" key="8">
    <source>
        <dbReference type="ARBA" id="ARBA00022519"/>
    </source>
</evidence>
<dbReference type="GO" id="GO:0009002">
    <property type="term" value="F:serine-type D-Ala-D-Ala carboxypeptidase activity"/>
    <property type="evidence" value="ECO:0007669"/>
    <property type="project" value="UniProtKB-EC"/>
</dbReference>
<feature type="domain" description="Glycosyl transferase family 51" evidence="30">
    <location>
        <begin position="56"/>
        <end position="233"/>
    </location>
</feature>
<evidence type="ECO:0000256" key="3">
    <source>
        <dbReference type="ARBA" id="ARBA00007090"/>
    </source>
</evidence>
<evidence type="ECO:0000259" key="31">
    <source>
        <dbReference type="Pfam" id="PF17092"/>
    </source>
</evidence>
<dbReference type="GO" id="GO:0008955">
    <property type="term" value="F:peptidoglycan glycosyltransferase activity"/>
    <property type="evidence" value="ECO:0007669"/>
    <property type="project" value="UniProtKB-EC"/>
</dbReference>
<keyword evidence="16" id="KW-0735">Signal-anchor</keyword>
<dbReference type="GO" id="GO:0030288">
    <property type="term" value="C:outer membrane-bounded periplasmic space"/>
    <property type="evidence" value="ECO:0007669"/>
    <property type="project" value="TreeGrafter"/>
</dbReference>
<evidence type="ECO:0000256" key="14">
    <source>
        <dbReference type="ARBA" id="ARBA00022801"/>
    </source>
</evidence>
<dbReference type="Pfam" id="PF00905">
    <property type="entry name" value="Transpeptidase"/>
    <property type="match status" value="1"/>
</dbReference>
<evidence type="ECO:0000259" key="30">
    <source>
        <dbReference type="Pfam" id="PF00912"/>
    </source>
</evidence>
<keyword evidence="18 28" id="KW-1133">Transmembrane helix</keyword>
<comment type="catalytic activity">
    <reaction evidence="25">
        <text>[GlcNAc-(1-&gt;4)-Mur2Ac(oyl-L-Ala-gamma-D-Glu-L-Lys-D-Ala-D-Ala)](n)-di-trans,octa-cis-undecaprenyl diphosphate + beta-D-GlcNAc-(1-&gt;4)-Mur2Ac(oyl-L-Ala-gamma-D-Glu-L-Lys-D-Ala-D-Ala)-di-trans,octa-cis-undecaprenyl diphosphate = [GlcNAc-(1-&gt;4)-Mur2Ac(oyl-L-Ala-gamma-D-Glu-L-Lys-D-Ala-D-Ala)](n+1)-di-trans,octa-cis-undecaprenyl diphosphate + di-trans,octa-cis-undecaprenyl diphosphate + H(+)</text>
        <dbReference type="Rhea" id="RHEA:23708"/>
        <dbReference type="Rhea" id="RHEA-COMP:9602"/>
        <dbReference type="Rhea" id="RHEA-COMP:9603"/>
        <dbReference type="ChEBI" id="CHEBI:15378"/>
        <dbReference type="ChEBI" id="CHEBI:58405"/>
        <dbReference type="ChEBI" id="CHEBI:60033"/>
        <dbReference type="ChEBI" id="CHEBI:78435"/>
        <dbReference type="EC" id="2.4.99.28"/>
    </reaction>
</comment>
<evidence type="ECO:0000256" key="15">
    <source>
        <dbReference type="ARBA" id="ARBA00022960"/>
    </source>
</evidence>
<dbReference type="PANTHER" id="PTHR32282">
    <property type="entry name" value="BINDING PROTEIN TRANSPEPTIDASE, PUTATIVE-RELATED"/>
    <property type="match status" value="1"/>
</dbReference>
<keyword evidence="22" id="KW-0961">Cell wall biogenesis/degradation</keyword>
<keyword evidence="14" id="KW-0378">Hydrolase</keyword>
<evidence type="ECO:0000256" key="6">
    <source>
        <dbReference type="ARBA" id="ARBA00018638"/>
    </source>
</evidence>
<evidence type="ECO:0000256" key="2">
    <source>
        <dbReference type="ARBA" id="ARBA00004752"/>
    </source>
</evidence>
<dbReference type="Gene3D" id="3.40.710.10">
    <property type="entry name" value="DD-peptidase/beta-lactamase superfamily"/>
    <property type="match status" value="2"/>
</dbReference>
<accession>A0AAT9G7Q6</accession>
<evidence type="ECO:0000256" key="5">
    <source>
        <dbReference type="ARBA" id="ARBA00012448"/>
    </source>
</evidence>
<evidence type="ECO:0000256" key="9">
    <source>
        <dbReference type="ARBA" id="ARBA00022645"/>
    </source>
</evidence>
<dbReference type="AlphaFoldDB" id="A0AAT9G7Q6"/>
<evidence type="ECO:0000259" key="29">
    <source>
        <dbReference type="Pfam" id="PF00905"/>
    </source>
</evidence>
<feature type="compositionally biased region" description="Basic and acidic residues" evidence="27">
    <location>
        <begin position="779"/>
        <end position="789"/>
    </location>
</feature>
<comment type="catalytic activity">
    <reaction evidence="23">
        <text>Preferential cleavage: (Ac)2-L-Lys-D-Ala-|-D-Ala. Also transpeptidation of peptidyl-alanyl moieties that are N-acyl substituents of D-alanine.</text>
        <dbReference type="EC" id="3.4.16.4"/>
    </reaction>
</comment>
<dbReference type="Pfam" id="PF17092">
    <property type="entry name" value="PCB_OB"/>
    <property type="match status" value="1"/>
</dbReference>
<dbReference type="GO" id="GO:0008658">
    <property type="term" value="F:penicillin binding"/>
    <property type="evidence" value="ECO:0007669"/>
    <property type="project" value="InterPro"/>
</dbReference>
<keyword evidence="12" id="KW-0808">Transferase</keyword>
<feature type="transmembrane region" description="Helical" evidence="28">
    <location>
        <begin position="7"/>
        <end position="28"/>
    </location>
</feature>
<dbReference type="GO" id="GO:0005886">
    <property type="term" value="C:plasma membrane"/>
    <property type="evidence" value="ECO:0007669"/>
    <property type="project" value="UniProtKB-SubCell"/>
</dbReference>
<feature type="domain" description="Penicillin-binding protein OB-like" evidence="31">
    <location>
        <begin position="322"/>
        <end position="417"/>
    </location>
</feature>
<comment type="similarity">
    <text evidence="4">In the N-terminal section; belongs to the glycosyltransferase 51 family.</text>
</comment>
<dbReference type="FunFam" id="1.10.3810.10:FF:000003">
    <property type="entry name" value="Penicillin-binding protein 1a"/>
    <property type="match status" value="1"/>
</dbReference>
<proteinExistence type="inferred from homology"/>
<evidence type="ECO:0000256" key="21">
    <source>
        <dbReference type="ARBA" id="ARBA00023268"/>
    </source>
</evidence>
<keyword evidence="10" id="KW-0645">Protease</keyword>
<dbReference type="InterPro" id="IPR031376">
    <property type="entry name" value="PCB_OB"/>
</dbReference>
<keyword evidence="8" id="KW-0997">Cell inner membrane</keyword>
<dbReference type="InterPro" id="IPR012338">
    <property type="entry name" value="Beta-lactam/transpept-like"/>
</dbReference>
<evidence type="ECO:0000256" key="17">
    <source>
        <dbReference type="ARBA" id="ARBA00022984"/>
    </source>
</evidence>
<evidence type="ECO:0000256" key="10">
    <source>
        <dbReference type="ARBA" id="ARBA00022670"/>
    </source>
</evidence>
<comment type="subcellular location">
    <subcellularLocation>
        <location evidence="1">Cell inner membrane</location>
        <topology evidence="1">Single-pass type II membrane protein</topology>
    </subcellularLocation>
</comment>
<gene>
    <name evidence="32" type="ORF">DMENIID0002_05060</name>
</gene>
<comment type="similarity">
    <text evidence="3">In the C-terminal section; belongs to the transpeptidase family.</text>
</comment>
<keyword evidence="11" id="KW-0328">Glycosyltransferase</keyword>
<name>A0AAT9G7Q6_9RICK</name>
<dbReference type="GO" id="GO:0008360">
    <property type="term" value="P:regulation of cell shape"/>
    <property type="evidence" value="ECO:0007669"/>
    <property type="project" value="UniProtKB-KW"/>
</dbReference>
<reference evidence="32" key="1">
    <citation type="submission" date="2024-01" db="EMBL/GenBank/DDBJ databases">
        <title>Sequencing the genomes of a sandfly, Sergentomyia squamirostris, and its two endosymbionts.</title>
        <authorList>
            <person name="Itokawa K."/>
            <person name="Sanjoba C."/>
        </authorList>
    </citation>
    <scope>NUCLEOTIDE SEQUENCE</scope>
    <source>
        <strain evidence="32">RiSSQ</strain>
    </source>
</reference>
<evidence type="ECO:0000256" key="27">
    <source>
        <dbReference type="SAM" id="MobiDB-lite"/>
    </source>
</evidence>
<keyword evidence="13 28" id="KW-0812">Transmembrane</keyword>
<feature type="domain" description="Penicillin-binding protein transpeptidase" evidence="29">
    <location>
        <begin position="419"/>
        <end position="716"/>
    </location>
</feature>
<evidence type="ECO:0000256" key="11">
    <source>
        <dbReference type="ARBA" id="ARBA00022676"/>
    </source>
</evidence>
<keyword evidence="21" id="KW-0511">Multifunctional enzyme</keyword>
<evidence type="ECO:0000256" key="12">
    <source>
        <dbReference type="ARBA" id="ARBA00022679"/>
    </source>
</evidence>
<dbReference type="InterPro" id="IPR036950">
    <property type="entry name" value="PBP_transglycosylase"/>
</dbReference>
<evidence type="ECO:0000256" key="20">
    <source>
        <dbReference type="ARBA" id="ARBA00023251"/>
    </source>
</evidence>
<dbReference type="NCBIfam" id="TIGR02074">
    <property type="entry name" value="PBP_1a_fam"/>
    <property type="match status" value="1"/>
</dbReference>
<evidence type="ECO:0000256" key="28">
    <source>
        <dbReference type="SAM" id="Phobius"/>
    </source>
</evidence>
<dbReference type="GO" id="GO:0009252">
    <property type="term" value="P:peptidoglycan biosynthetic process"/>
    <property type="evidence" value="ECO:0007669"/>
    <property type="project" value="UniProtKB-KW"/>
</dbReference>
<protein>
    <recommendedName>
        <fullName evidence="6">Penicillin-binding protein 1A</fullName>
        <ecNumber evidence="24">2.4.99.28</ecNumber>
        <ecNumber evidence="5">3.4.16.4</ecNumber>
    </recommendedName>
</protein>
<dbReference type="SUPFAM" id="SSF53955">
    <property type="entry name" value="Lysozyme-like"/>
    <property type="match status" value="1"/>
</dbReference>
<keyword evidence="20" id="KW-0046">Antibiotic resistance</keyword>
<evidence type="ECO:0000256" key="24">
    <source>
        <dbReference type="ARBA" id="ARBA00044770"/>
    </source>
</evidence>
<dbReference type="GO" id="GO:0071555">
    <property type="term" value="P:cell wall organization"/>
    <property type="evidence" value="ECO:0007669"/>
    <property type="project" value="UniProtKB-KW"/>
</dbReference>
<evidence type="ECO:0000256" key="22">
    <source>
        <dbReference type="ARBA" id="ARBA00023316"/>
    </source>
</evidence>
<evidence type="ECO:0000256" key="18">
    <source>
        <dbReference type="ARBA" id="ARBA00022989"/>
    </source>
</evidence>
<feature type="region of interest" description="Disordered" evidence="27">
    <location>
        <begin position="770"/>
        <end position="789"/>
    </location>
</feature>
<dbReference type="PROSITE" id="PS51257">
    <property type="entry name" value="PROKAR_LIPOPROTEIN"/>
    <property type="match status" value="1"/>
</dbReference>
<dbReference type="InterPro" id="IPR001264">
    <property type="entry name" value="Glyco_trans_51"/>
</dbReference>
<keyword evidence="9" id="KW-0121">Carboxypeptidase</keyword>
<evidence type="ECO:0000256" key="23">
    <source>
        <dbReference type="ARBA" id="ARBA00034000"/>
    </source>
</evidence>
<organism evidence="32">
    <name type="scientific">Candidatus Tisiphia endosymbiont of Sergentomyia squamirostris</name>
    <dbReference type="NCBI Taxonomy" id="3113639"/>
    <lineage>
        <taxon>Bacteria</taxon>
        <taxon>Pseudomonadati</taxon>
        <taxon>Pseudomonadota</taxon>
        <taxon>Alphaproteobacteria</taxon>
        <taxon>Rickettsiales</taxon>
        <taxon>Rickettsiaceae</taxon>
        <taxon>Rickettsieae</taxon>
        <taxon>Candidatus Tisiphia</taxon>
    </lineage>
</organism>
<dbReference type="GO" id="GO:0046677">
    <property type="term" value="P:response to antibiotic"/>
    <property type="evidence" value="ECO:0007669"/>
    <property type="project" value="UniProtKB-KW"/>
</dbReference>
<keyword evidence="15" id="KW-0133">Cell shape</keyword>
<dbReference type="Gene3D" id="1.10.3810.10">
    <property type="entry name" value="Biosynthetic peptidoglycan transglycosylase-like"/>
    <property type="match status" value="1"/>
</dbReference>
<evidence type="ECO:0000256" key="19">
    <source>
        <dbReference type="ARBA" id="ARBA00023136"/>
    </source>
</evidence>
<evidence type="ECO:0000256" key="16">
    <source>
        <dbReference type="ARBA" id="ARBA00022968"/>
    </source>
</evidence>
<comment type="pathway">
    <text evidence="2">Cell wall biogenesis; peptidoglycan biosynthesis.</text>
</comment>
<evidence type="ECO:0000256" key="7">
    <source>
        <dbReference type="ARBA" id="ARBA00022475"/>
    </source>
</evidence>
<dbReference type="EMBL" id="AP029170">
    <property type="protein sequence ID" value="BFD45860.1"/>
    <property type="molecule type" value="Genomic_DNA"/>
</dbReference>
<dbReference type="SUPFAM" id="SSF56601">
    <property type="entry name" value="beta-lactamase/transpeptidase-like"/>
    <property type="match status" value="1"/>
</dbReference>
<comment type="pathway">
    <text evidence="26">Glycan biosynthesis.</text>
</comment>
<evidence type="ECO:0000256" key="13">
    <source>
        <dbReference type="ARBA" id="ARBA00022692"/>
    </source>
</evidence>
<dbReference type="PANTHER" id="PTHR32282:SF27">
    <property type="entry name" value="PENICILLIN-BINDING PROTEIN 1A"/>
    <property type="match status" value="1"/>
</dbReference>
<sequence>MLKFFYISFKLFIISGIIALSACIYLLYHYSKDLPDYSQLADYHPPSVTRAYAQNGKLMEEYALERRVFVPISSVPRSLIEAFISAEDKNFFEHPGVNIISIIRAAILNISNIVHRRRVEGGSTITQQVVKNFLLSSEVSIERKIKEAILSYMVSKTFTKDQILELYLNQTFFGRGSYGVAMAAQNYFNKSIDDLTVAESAFIAGLPKAPSNFNPEKNYARVKERRDYVIIRMLEDGYITQETAKEAIDTAITLQKRDRKETVTAGYYAEQVREEVISRIGSKEYFYTGGLTVITSLDANMQQAAENALRKGIREYDRKHGFRGVITNIDINNWQDNLNKVAKPPAILEYQLAVVLNVSDNQAEIGLCDSSKSKIVLSEMKWAKNDLKSVKTLLKKGDVVVVEKVNANYYLRQIPTVNGAIMVMNPTTGQVLASVGGYDFMVSKFDRATQALRQPGSLSKTFVYLAALENAIQPNRIFEDGPVEIPQGPGMPVWKPKNYRGDFLGLITMRTGLEKSRNLITVRVAEAIGLNKIAEIIKRFGINNEPKKFYSMALGSLETTLQRMTTAYAIIANSGKKVTPHFVELIKDRNGKIIYRRDNRECENCNVSDSHITDNLSLPILSQLDCRMITDEASDYQIISFLTGAVERGTATAAKKLGKVVAGKSGTTNDSMDTWFIGFTPKIVVGTYIGYDTPKTLGKTATGSTVALPIFIDFMEKAYSDVPSLAFKVPESIKLLPVNPKTGKITTSGSIMEAFKIHDTQLLDYQQENQDNDAFHNPPPEKDISQEIY</sequence>
<evidence type="ECO:0000256" key="26">
    <source>
        <dbReference type="ARBA" id="ARBA00060592"/>
    </source>
</evidence>
<dbReference type="InterPro" id="IPR023346">
    <property type="entry name" value="Lysozyme-like_dom_sf"/>
</dbReference>
<evidence type="ECO:0000256" key="25">
    <source>
        <dbReference type="ARBA" id="ARBA00049902"/>
    </source>
</evidence>
<dbReference type="InterPro" id="IPR050396">
    <property type="entry name" value="Glycosyltr_51/Transpeptidase"/>
</dbReference>
<evidence type="ECO:0000256" key="4">
    <source>
        <dbReference type="ARBA" id="ARBA00007739"/>
    </source>
</evidence>
<dbReference type="GO" id="GO:0006508">
    <property type="term" value="P:proteolysis"/>
    <property type="evidence" value="ECO:0007669"/>
    <property type="project" value="UniProtKB-KW"/>
</dbReference>
<keyword evidence="19 28" id="KW-0472">Membrane</keyword>
<keyword evidence="17" id="KW-0573">Peptidoglycan synthesis</keyword>
<evidence type="ECO:0000256" key="1">
    <source>
        <dbReference type="ARBA" id="ARBA00004249"/>
    </source>
</evidence>
<dbReference type="EC" id="3.4.16.4" evidence="5"/>
<keyword evidence="7" id="KW-1003">Cell membrane</keyword>